<dbReference type="SUPFAM" id="SSF52309">
    <property type="entry name" value="N-(deoxy)ribosyltransferase-like"/>
    <property type="match status" value="1"/>
</dbReference>
<evidence type="ECO:0000313" key="1">
    <source>
        <dbReference type="EMBL" id="KKM15448.1"/>
    </source>
</evidence>
<evidence type="ECO:0008006" key="2">
    <source>
        <dbReference type="Google" id="ProtNLM"/>
    </source>
</evidence>
<dbReference type="Pfam" id="PF05014">
    <property type="entry name" value="Nuc_deoxyrib_tr"/>
    <property type="match status" value="1"/>
</dbReference>
<protein>
    <recommendedName>
        <fullName evidence="2">Nucleoside 2-deoxyribosyltransferase</fullName>
    </recommendedName>
</protein>
<accession>A0A0F9JZW6</accession>
<dbReference type="Gene3D" id="3.40.50.450">
    <property type="match status" value="1"/>
</dbReference>
<dbReference type="EMBL" id="LAZR01014906">
    <property type="protein sequence ID" value="KKM15448.1"/>
    <property type="molecule type" value="Genomic_DNA"/>
</dbReference>
<organism evidence="1">
    <name type="scientific">marine sediment metagenome</name>
    <dbReference type="NCBI Taxonomy" id="412755"/>
    <lineage>
        <taxon>unclassified sequences</taxon>
        <taxon>metagenomes</taxon>
        <taxon>ecological metagenomes</taxon>
    </lineage>
</organism>
<reference evidence="1" key="1">
    <citation type="journal article" date="2015" name="Nature">
        <title>Complex archaea that bridge the gap between prokaryotes and eukaryotes.</title>
        <authorList>
            <person name="Spang A."/>
            <person name="Saw J.H."/>
            <person name="Jorgensen S.L."/>
            <person name="Zaremba-Niedzwiedzka K."/>
            <person name="Martijn J."/>
            <person name="Lind A.E."/>
            <person name="van Eijk R."/>
            <person name="Schleper C."/>
            <person name="Guy L."/>
            <person name="Ettema T.J."/>
        </authorList>
    </citation>
    <scope>NUCLEOTIDE SEQUENCE</scope>
</reference>
<name>A0A0F9JZW6_9ZZZZ</name>
<dbReference type="AlphaFoldDB" id="A0A0F9JZW6"/>
<comment type="caution">
    <text evidence="1">The sequence shown here is derived from an EMBL/GenBank/DDBJ whole genome shotgun (WGS) entry which is preliminary data.</text>
</comment>
<gene>
    <name evidence="1" type="ORF">LCGC14_1695970</name>
</gene>
<sequence length="139" mass="15763">MIWYLCGSIDYAKDSTSWKEEFKALCKNSGLSNILLYDPDTFAFNKITFEISEYIHDINMAAIDHADGLIARWMSGQISVGSPIELYYAVQHHKKIILITDMADSSVYMNFIAAHSTVVVEDVNKAYGEILKLEQKCQV</sequence>
<proteinExistence type="predicted"/>
<dbReference type="InterPro" id="IPR007710">
    <property type="entry name" value="Nucleoside_deoxyribTrfase"/>
</dbReference>